<dbReference type="SMART" id="SM01043">
    <property type="entry name" value="BTAD"/>
    <property type="match status" value="1"/>
</dbReference>
<dbReference type="Pfam" id="PF00486">
    <property type="entry name" value="Trans_reg_C"/>
    <property type="match status" value="1"/>
</dbReference>
<dbReference type="Pfam" id="PF00931">
    <property type="entry name" value="NB-ARC"/>
    <property type="match status" value="1"/>
</dbReference>
<dbReference type="PROSITE" id="PS50293">
    <property type="entry name" value="TPR_REGION"/>
    <property type="match status" value="1"/>
</dbReference>
<dbReference type="InterPro" id="IPR016032">
    <property type="entry name" value="Sig_transdc_resp-reg_C-effctor"/>
</dbReference>
<dbReference type="Gene3D" id="3.40.50.300">
    <property type="entry name" value="P-loop containing nucleotide triphosphate hydrolases"/>
    <property type="match status" value="1"/>
</dbReference>
<dbReference type="SMART" id="SM00862">
    <property type="entry name" value="Trans_reg_C"/>
    <property type="match status" value="1"/>
</dbReference>
<dbReference type="Pfam" id="PF13424">
    <property type="entry name" value="TPR_12"/>
    <property type="match status" value="2"/>
</dbReference>
<dbReference type="SUPFAM" id="SSF46894">
    <property type="entry name" value="C-terminal effector domain of the bipartite response regulators"/>
    <property type="match status" value="1"/>
</dbReference>
<accession>A0ABW6IKW3</accession>
<dbReference type="CDD" id="cd15831">
    <property type="entry name" value="BTAD"/>
    <property type="match status" value="1"/>
</dbReference>
<dbReference type="Proteomes" id="UP001600424">
    <property type="component" value="Unassembled WGS sequence"/>
</dbReference>
<dbReference type="InterPro" id="IPR001867">
    <property type="entry name" value="OmpR/PhoB-type_DNA-bd"/>
</dbReference>
<dbReference type="InterPro" id="IPR003593">
    <property type="entry name" value="AAA+_ATPase"/>
</dbReference>
<feature type="DNA-binding region" description="OmpR/PhoB-type" evidence="7">
    <location>
        <begin position="1"/>
        <end position="89"/>
    </location>
</feature>
<reference evidence="9 10" key="1">
    <citation type="submission" date="2024-09" db="EMBL/GenBank/DDBJ databases">
        <title>The Natural Products Discovery Center: Release of the First 8490 Sequenced Strains for Exploring Actinobacteria Biosynthetic Diversity.</title>
        <authorList>
            <person name="Kalkreuter E."/>
            <person name="Kautsar S.A."/>
            <person name="Yang D."/>
            <person name="Bader C.D."/>
            <person name="Teijaro C.N."/>
            <person name="Fluegel L."/>
            <person name="Davis C.M."/>
            <person name="Simpson J.R."/>
            <person name="Lauterbach L."/>
            <person name="Steele A.D."/>
            <person name="Gui C."/>
            <person name="Meng S."/>
            <person name="Li G."/>
            <person name="Viehrig K."/>
            <person name="Ye F."/>
            <person name="Su P."/>
            <person name="Kiefer A.F."/>
            <person name="Nichols A."/>
            <person name="Cepeda A.J."/>
            <person name="Yan W."/>
            <person name="Fan B."/>
            <person name="Jiang Y."/>
            <person name="Adhikari A."/>
            <person name="Zheng C.-J."/>
            <person name="Schuster L."/>
            <person name="Cowan T.M."/>
            <person name="Smanski M.J."/>
            <person name="Chevrette M.G."/>
            <person name="De Carvalho L.P.S."/>
            <person name="Shen B."/>
        </authorList>
    </citation>
    <scope>NUCLEOTIDE SEQUENCE [LARGE SCALE GENOMIC DNA]</scope>
    <source>
        <strain evidence="9 10">NPDC056472</strain>
    </source>
</reference>
<keyword evidence="5" id="KW-0804">Transcription</keyword>
<feature type="domain" description="OmpR/PhoB-type" evidence="8">
    <location>
        <begin position="1"/>
        <end position="89"/>
    </location>
</feature>
<dbReference type="InterPro" id="IPR019734">
    <property type="entry name" value="TPR_rpt"/>
</dbReference>
<dbReference type="RefSeq" id="WP_386256439.1">
    <property type="nucleotide sequence ID" value="NZ_JBHTRV010000001.1"/>
</dbReference>
<feature type="repeat" description="TPR" evidence="6">
    <location>
        <begin position="783"/>
        <end position="816"/>
    </location>
</feature>
<dbReference type="SUPFAM" id="SSF48452">
    <property type="entry name" value="TPR-like"/>
    <property type="match status" value="2"/>
</dbReference>
<evidence type="ECO:0000313" key="10">
    <source>
        <dbReference type="Proteomes" id="UP001600424"/>
    </source>
</evidence>
<evidence type="ECO:0000256" key="6">
    <source>
        <dbReference type="PROSITE-ProRule" id="PRU00339"/>
    </source>
</evidence>
<dbReference type="PANTHER" id="PTHR35807">
    <property type="entry name" value="TRANSCRIPTIONAL REGULATOR REDD-RELATED"/>
    <property type="match status" value="1"/>
</dbReference>
<keyword evidence="3" id="KW-0805">Transcription regulation</keyword>
<comment type="caution">
    <text evidence="9">The sequence shown here is derived from an EMBL/GenBank/DDBJ whole genome shotgun (WGS) entry which is preliminary data.</text>
</comment>
<dbReference type="EMBL" id="JBHTRV010000001">
    <property type="protein sequence ID" value="MFE5978218.1"/>
    <property type="molecule type" value="Genomic_DNA"/>
</dbReference>
<dbReference type="Pfam" id="PF03704">
    <property type="entry name" value="BTAD"/>
    <property type="match status" value="1"/>
</dbReference>
<dbReference type="PRINTS" id="PR00364">
    <property type="entry name" value="DISEASERSIST"/>
</dbReference>
<evidence type="ECO:0000256" key="5">
    <source>
        <dbReference type="ARBA" id="ARBA00023163"/>
    </source>
</evidence>
<keyword evidence="10" id="KW-1185">Reference proteome</keyword>
<organism evidence="9 10">
    <name type="scientific">Streptomyces wedmorensis</name>
    <dbReference type="NCBI Taxonomy" id="43759"/>
    <lineage>
        <taxon>Bacteria</taxon>
        <taxon>Bacillati</taxon>
        <taxon>Actinomycetota</taxon>
        <taxon>Actinomycetes</taxon>
        <taxon>Kitasatosporales</taxon>
        <taxon>Streptomycetaceae</taxon>
        <taxon>Streptomyces</taxon>
    </lineage>
</organism>
<dbReference type="SMART" id="SM00028">
    <property type="entry name" value="TPR"/>
    <property type="match status" value="4"/>
</dbReference>
<evidence type="ECO:0000256" key="4">
    <source>
        <dbReference type="ARBA" id="ARBA00023125"/>
    </source>
</evidence>
<gene>
    <name evidence="9" type="ORF">ACFQ63_00755</name>
</gene>
<name>A0ABW6IKW3_STRWE</name>
<dbReference type="InterPro" id="IPR011990">
    <property type="entry name" value="TPR-like_helical_dom_sf"/>
</dbReference>
<dbReference type="Gene3D" id="1.10.10.10">
    <property type="entry name" value="Winged helix-like DNA-binding domain superfamily/Winged helix DNA-binding domain"/>
    <property type="match status" value="1"/>
</dbReference>
<dbReference type="InterPro" id="IPR036388">
    <property type="entry name" value="WH-like_DNA-bd_sf"/>
</dbReference>
<dbReference type="SUPFAM" id="SSF52540">
    <property type="entry name" value="P-loop containing nucleoside triphosphate hydrolases"/>
    <property type="match status" value="1"/>
</dbReference>
<dbReference type="InterPro" id="IPR002182">
    <property type="entry name" value="NB-ARC"/>
</dbReference>
<evidence type="ECO:0000256" key="7">
    <source>
        <dbReference type="PROSITE-ProRule" id="PRU01091"/>
    </source>
</evidence>
<dbReference type="Gene3D" id="1.25.40.10">
    <property type="entry name" value="Tetratricopeptide repeat domain"/>
    <property type="match status" value="2"/>
</dbReference>
<dbReference type="InterPro" id="IPR005158">
    <property type="entry name" value="BTAD"/>
</dbReference>
<evidence type="ECO:0000313" key="9">
    <source>
        <dbReference type="EMBL" id="MFE5978218.1"/>
    </source>
</evidence>
<keyword evidence="4 7" id="KW-0238">DNA-binding</keyword>
<evidence type="ECO:0000259" key="8">
    <source>
        <dbReference type="PROSITE" id="PS51755"/>
    </source>
</evidence>
<dbReference type="InterPro" id="IPR051677">
    <property type="entry name" value="AfsR-DnrI-RedD_regulator"/>
</dbReference>
<dbReference type="SMART" id="SM00382">
    <property type="entry name" value="AAA"/>
    <property type="match status" value="1"/>
</dbReference>
<dbReference type="PANTHER" id="PTHR35807:SF1">
    <property type="entry name" value="TRANSCRIPTIONAL REGULATOR REDD"/>
    <property type="match status" value="1"/>
</dbReference>
<sequence length="978" mass="105410">MSVFAGPEEIDTGPAKQRAVLAMLLCAEGAYVARRDIVRGVWGGSAPATAPQVVVTYVARLRKTLEPGRAHRSRATVLLSRGDAYALPAEPGDVDARRFEQAWQEARTRRSEGDLDGCARELERGLALWRGPALDGVPGPHAERQRRRLEELRLAGQEERYALRLEQGRHHEIVPELSALAAAHPLRERVRALLMLALHRADRQAEALAVFQDSWRTLVEQAGVEPGRELRDLQRRILEGDPGLRPADPGASSAVRPVTSQLPADTSDFVGRRSELVEIRKLAGRTGTRQPAKAPGAVPASGTVPRIAVITGPGGIGKTTLAVHAAHQLGARYPDGHLYARLDGDGEHSVRPEAVLGRLLEDLGVPADRLPAGLERRTTLYRTVTAGRRLLLLLDDARRAAQVRPLLPASGDCLVLVTSRSRLTDLSTRTVLRLRPLDRQEAHGLLRQAVGAAPVDGEPASVEDVLHVCSGHPLALRVVAARVAGRPPGAFGAMARRLRDEERRLGELAAGDLAVASSLQVSYDSLPDAESRSAFRLLSLLAVPDLSVSDAAAALGVTDHRAEGHLEALTDAHLLEVFLPDSGGDAQGPPVRVEHHRYRYHDLLRVFGRGLGGGLARAATLNVMLGRLTRSHLAAVHAADLLLRPGHSAGKRYQGPGTPYAEHHFTTPEEALAWLEEARGTVLGAALQAAATGAVPPAALAELTTRIRGFLQRCGHWRDWERLARETVRLARAHPEPDPLAEATGRLELGTLAAARHHLDEARDELRASAHLFVSAGDTRGEARALNNLGLVHLERGEYAEAAARLERALEIHRTTHQPADAAIALDNLALLHLRQGALDRAEQACVDGLALHEDSGTPESASATLNILGLIRCGQHRHTEAVDCQRRSRDLARAQGNVYREAYALLDAATAHRALGHWRDAIECGEQALDLRLRLGDPHGTATAFTELATTLDAAGHSDRAEACRTEARAALDTTAG</sequence>
<evidence type="ECO:0000256" key="1">
    <source>
        <dbReference type="ARBA" id="ARBA00005820"/>
    </source>
</evidence>
<evidence type="ECO:0000256" key="2">
    <source>
        <dbReference type="ARBA" id="ARBA00023012"/>
    </source>
</evidence>
<dbReference type="PROSITE" id="PS51755">
    <property type="entry name" value="OMPR_PHOB"/>
    <property type="match status" value="1"/>
</dbReference>
<dbReference type="PROSITE" id="PS50005">
    <property type="entry name" value="TPR"/>
    <property type="match status" value="1"/>
</dbReference>
<keyword evidence="6" id="KW-0802">TPR repeat</keyword>
<comment type="similarity">
    <text evidence="1">Belongs to the AfsR/DnrI/RedD regulatory family.</text>
</comment>
<dbReference type="InterPro" id="IPR027417">
    <property type="entry name" value="P-loop_NTPase"/>
</dbReference>
<proteinExistence type="inferred from homology"/>
<evidence type="ECO:0000256" key="3">
    <source>
        <dbReference type="ARBA" id="ARBA00023015"/>
    </source>
</evidence>
<keyword evidence="2" id="KW-0902">Two-component regulatory system</keyword>
<protein>
    <submittedName>
        <fullName evidence="9">BTAD domain-containing putative transcriptional regulator</fullName>
    </submittedName>
</protein>